<dbReference type="InterPro" id="IPR024688">
    <property type="entry name" value="Mac_dom"/>
</dbReference>
<dbReference type="Proteomes" id="UP000181969">
    <property type="component" value="Unassembled WGS sequence"/>
</dbReference>
<evidence type="ECO:0000259" key="6">
    <source>
        <dbReference type="SMART" id="SM01266"/>
    </source>
</evidence>
<keyword evidence="4 5" id="KW-0012">Acyltransferase</keyword>
<dbReference type="EC" id="2.3.1.-" evidence="5"/>
<dbReference type="FunFam" id="2.160.10.10:FF:000025">
    <property type="entry name" value="Hexapeptide-repeat containing-acetyltransferase"/>
    <property type="match status" value="1"/>
</dbReference>
<evidence type="ECO:0000313" key="8">
    <source>
        <dbReference type="Proteomes" id="UP000181969"/>
    </source>
</evidence>
<dbReference type="PANTHER" id="PTHR43017">
    <property type="entry name" value="GALACTOSIDE O-ACETYLTRANSFERASE"/>
    <property type="match status" value="1"/>
</dbReference>
<evidence type="ECO:0000256" key="4">
    <source>
        <dbReference type="ARBA" id="ARBA00023315"/>
    </source>
</evidence>
<reference evidence="7 8" key="1">
    <citation type="submission" date="2016-10" db="EMBL/GenBank/DDBJ databases">
        <authorList>
            <person name="de Groot N.N."/>
        </authorList>
    </citation>
    <scope>NUCLEOTIDE SEQUENCE [LARGE SCALE GENOMIC DNA]</scope>
    <source>
        <strain evidence="7 8">M79</strain>
    </source>
</reference>
<dbReference type="Pfam" id="PF12464">
    <property type="entry name" value="Mac"/>
    <property type="match status" value="1"/>
</dbReference>
<dbReference type="Gene3D" id="2.160.10.10">
    <property type="entry name" value="Hexapeptide repeat proteins"/>
    <property type="match status" value="1"/>
</dbReference>
<evidence type="ECO:0000256" key="2">
    <source>
        <dbReference type="ARBA" id="ARBA00022679"/>
    </source>
</evidence>
<sequence>MSEYQRMISGQLYSASKIEKEYDPQPGRVLAQKINQTNLMDKKEIVALEKQLFGSTGKSIYVNPPLQVDYGFNTHIGENFYANVDCIFLDVAPITIGDDVMFGPRVSLITPLHPIDATVRIRGLEYAKPITIGNRVWLGAGVIVNPGVSIGEGTIVGSGAVVTKDLPAHVIAVGNPARVLREISEEDQEYWEQQEKDYHATKKAD</sequence>
<comment type="similarity">
    <text evidence="1 5">Belongs to the transferase hexapeptide repeat family.</text>
</comment>
<dbReference type="PROSITE" id="PS00101">
    <property type="entry name" value="HEXAPEP_TRANSFERASES"/>
    <property type="match status" value="1"/>
</dbReference>
<dbReference type="Pfam" id="PF00132">
    <property type="entry name" value="Hexapep"/>
    <property type="match status" value="1"/>
</dbReference>
<dbReference type="SMART" id="SM01266">
    <property type="entry name" value="Mac"/>
    <property type="match status" value="1"/>
</dbReference>
<gene>
    <name evidence="7" type="ORF">SAMN05216438_10232</name>
</gene>
<accession>A0A1I4FNT2</accession>
<dbReference type="PANTHER" id="PTHR43017:SF1">
    <property type="entry name" value="ACETYLTRANSFERASE YJL218W-RELATED"/>
    <property type="match status" value="1"/>
</dbReference>
<proteinExistence type="inferred from homology"/>
<name>A0A1I4FNT2_9LACT</name>
<dbReference type="InterPro" id="IPR001451">
    <property type="entry name" value="Hexapep"/>
</dbReference>
<dbReference type="SUPFAM" id="SSF51161">
    <property type="entry name" value="Trimeric LpxA-like enzymes"/>
    <property type="match status" value="1"/>
</dbReference>
<dbReference type="InterPro" id="IPR018357">
    <property type="entry name" value="Hexapep_transf_CS"/>
</dbReference>
<dbReference type="GO" id="GO:0008870">
    <property type="term" value="F:galactoside O-acetyltransferase activity"/>
    <property type="evidence" value="ECO:0007669"/>
    <property type="project" value="TreeGrafter"/>
</dbReference>
<keyword evidence="3" id="KW-0677">Repeat</keyword>
<dbReference type="InterPro" id="IPR039369">
    <property type="entry name" value="LacA-like"/>
</dbReference>
<evidence type="ECO:0000256" key="5">
    <source>
        <dbReference type="RuleBase" id="RU367021"/>
    </source>
</evidence>
<feature type="domain" description="Maltose/galactoside acetyltransferase" evidence="6">
    <location>
        <begin position="4"/>
        <end position="58"/>
    </location>
</feature>
<dbReference type="OrthoDB" id="9812571at2"/>
<protein>
    <recommendedName>
        <fullName evidence="5">Acetyltransferase</fullName>
        <ecNumber evidence="5">2.3.1.-</ecNumber>
    </recommendedName>
</protein>
<dbReference type="InterPro" id="IPR011004">
    <property type="entry name" value="Trimer_LpxA-like_sf"/>
</dbReference>
<evidence type="ECO:0000256" key="3">
    <source>
        <dbReference type="ARBA" id="ARBA00022737"/>
    </source>
</evidence>
<keyword evidence="2 5" id="KW-0808">Transferase</keyword>
<evidence type="ECO:0000256" key="1">
    <source>
        <dbReference type="ARBA" id="ARBA00007274"/>
    </source>
</evidence>
<evidence type="ECO:0000313" key="7">
    <source>
        <dbReference type="EMBL" id="SFL18231.1"/>
    </source>
</evidence>
<organism evidence="7 8">
    <name type="scientific">Lactococcus garvieae</name>
    <dbReference type="NCBI Taxonomy" id="1363"/>
    <lineage>
        <taxon>Bacteria</taxon>
        <taxon>Bacillati</taxon>
        <taxon>Bacillota</taxon>
        <taxon>Bacilli</taxon>
        <taxon>Lactobacillales</taxon>
        <taxon>Streptococcaceae</taxon>
        <taxon>Lactococcus</taxon>
    </lineage>
</organism>
<dbReference type="RefSeq" id="WP_074750450.1">
    <property type="nucleotide sequence ID" value="NZ_CAXVJC010000010.1"/>
</dbReference>
<dbReference type="EMBL" id="FOTJ01000002">
    <property type="protein sequence ID" value="SFL18231.1"/>
    <property type="molecule type" value="Genomic_DNA"/>
</dbReference>
<dbReference type="AlphaFoldDB" id="A0A1I4FNT2"/>
<dbReference type="CDD" id="cd03357">
    <property type="entry name" value="LbH_MAT_GAT"/>
    <property type="match status" value="1"/>
</dbReference>